<dbReference type="EMBL" id="JATAAI010000061">
    <property type="protein sequence ID" value="KAK1732650.1"/>
    <property type="molecule type" value="Genomic_DNA"/>
</dbReference>
<evidence type="ECO:0000256" key="1">
    <source>
        <dbReference type="SAM" id="MobiDB-lite"/>
    </source>
</evidence>
<keyword evidence="4" id="KW-1185">Reference proteome</keyword>
<gene>
    <name evidence="3" type="ORF">QTG54_016627</name>
</gene>
<feature type="compositionally biased region" description="Low complexity" evidence="1">
    <location>
        <begin position="218"/>
        <end position="241"/>
    </location>
</feature>
<feature type="region of interest" description="Disordered" evidence="1">
    <location>
        <begin position="213"/>
        <end position="249"/>
    </location>
</feature>
<evidence type="ECO:0000313" key="4">
    <source>
        <dbReference type="Proteomes" id="UP001224775"/>
    </source>
</evidence>
<feature type="signal peptide" evidence="2">
    <location>
        <begin position="1"/>
        <end position="22"/>
    </location>
</feature>
<organism evidence="3 4">
    <name type="scientific">Skeletonema marinoi</name>
    <dbReference type="NCBI Taxonomy" id="267567"/>
    <lineage>
        <taxon>Eukaryota</taxon>
        <taxon>Sar</taxon>
        <taxon>Stramenopiles</taxon>
        <taxon>Ochrophyta</taxon>
        <taxon>Bacillariophyta</taxon>
        <taxon>Coscinodiscophyceae</taxon>
        <taxon>Thalassiosirophycidae</taxon>
        <taxon>Thalassiosirales</taxon>
        <taxon>Skeletonemataceae</taxon>
        <taxon>Skeletonema</taxon>
        <taxon>Skeletonema marinoi-dohrnii complex</taxon>
    </lineage>
</organism>
<evidence type="ECO:0000256" key="2">
    <source>
        <dbReference type="SAM" id="SignalP"/>
    </source>
</evidence>
<comment type="caution">
    <text evidence="3">The sequence shown here is derived from an EMBL/GenBank/DDBJ whole genome shotgun (WGS) entry which is preliminary data.</text>
</comment>
<proteinExistence type="predicted"/>
<reference evidence="3" key="1">
    <citation type="submission" date="2023-06" db="EMBL/GenBank/DDBJ databases">
        <title>Survivors Of The Sea: Transcriptome response of Skeletonema marinoi to long-term dormancy.</title>
        <authorList>
            <person name="Pinder M.I.M."/>
            <person name="Kourtchenko O."/>
            <person name="Robertson E.K."/>
            <person name="Larsson T."/>
            <person name="Maumus F."/>
            <person name="Osuna-Cruz C.M."/>
            <person name="Vancaester E."/>
            <person name="Stenow R."/>
            <person name="Vandepoele K."/>
            <person name="Ploug H."/>
            <person name="Bruchert V."/>
            <person name="Godhe A."/>
            <person name="Topel M."/>
        </authorList>
    </citation>
    <scope>NUCLEOTIDE SEQUENCE</scope>
    <source>
        <strain evidence="3">R05AC</strain>
    </source>
</reference>
<evidence type="ECO:0000313" key="3">
    <source>
        <dbReference type="EMBL" id="KAK1732650.1"/>
    </source>
</evidence>
<feature type="chain" id="PRO_5041923018" evidence="2">
    <location>
        <begin position="23"/>
        <end position="249"/>
    </location>
</feature>
<protein>
    <submittedName>
        <fullName evidence="3">Uncharacterized protein</fullName>
    </submittedName>
</protein>
<accession>A0AAD8XSG8</accession>
<dbReference type="AlphaFoldDB" id="A0AAD8XSG8"/>
<sequence length="249" mass="26789">MIKSSIILAALVALLAPSGARPQGVPECTCSPKAFQFIVSLDLDPLCKNNDIEGNAGITEVSTGCFIEAGVPPDSPISEGIEEVGIKDDEGNPDYEVNITSSIFKEFNEDGDIITETKQYYGSTLENGNQINLFSVSTSLDPSVSLEDQIGKVPYSVEIRLFGYNEEGQLISNIIKWSYDMSCGSDPIQTGDTIGRITIGDLIGPWPQFCPKAPSPSPSYSMSYGKASKTTTKTNKAYNSKMGNRESAD</sequence>
<name>A0AAD8XSG8_9STRA</name>
<keyword evidence="2" id="KW-0732">Signal</keyword>
<dbReference type="Proteomes" id="UP001224775">
    <property type="component" value="Unassembled WGS sequence"/>
</dbReference>